<evidence type="ECO:0000256" key="2">
    <source>
        <dbReference type="ARBA" id="ARBA00007769"/>
    </source>
</evidence>
<keyword evidence="4 9" id="KW-0479">Metal-binding</keyword>
<dbReference type="NCBIfam" id="TIGR00127">
    <property type="entry name" value="nadp_idh_euk"/>
    <property type="match status" value="1"/>
</dbReference>
<dbReference type="NCBIfam" id="NF006156">
    <property type="entry name" value="PRK08299.1"/>
    <property type="match status" value="1"/>
</dbReference>
<dbReference type="PANTHER" id="PTHR11822:SF21">
    <property type="entry name" value="ISOCITRATE DEHYDROGENASE [NADP], MITOCHONDRIAL"/>
    <property type="match status" value="1"/>
</dbReference>
<gene>
    <name evidence="14" type="ORF">CHC_T00009580001</name>
</gene>
<dbReference type="PhylomeDB" id="R7QTF1"/>
<feature type="domain" description="Isopropylmalate dehydrogenase-like" evidence="13">
    <location>
        <begin position="52"/>
        <end position="438"/>
    </location>
</feature>
<feature type="binding site" evidence="11">
    <location>
        <position position="175"/>
    </location>
    <ligand>
        <name>D-threo-isocitrate</name>
        <dbReference type="ChEBI" id="CHEBI:15562"/>
    </ligand>
</feature>
<dbReference type="GO" id="GO:0006099">
    <property type="term" value="P:tricarboxylic acid cycle"/>
    <property type="evidence" value="ECO:0007669"/>
    <property type="project" value="UniProtKB-KW"/>
</dbReference>
<dbReference type="Gene3D" id="3.40.718.10">
    <property type="entry name" value="Isopropylmalate Dehydrogenase"/>
    <property type="match status" value="1"/>
</dbReference>
<dbReference type="Proteomes" id="UP000012073">
    <property type="component" value="Unassembled WGS sequence"/>
</dbReference>
<evidence type="ECO:0000259" key="13">
    <source>
        <dbReference type="SMART" id="SM01329"/>
    </source>
</evidence>
<evidence type="ECO:0000256" key="6">
    <source>
        <dbReference type="ARBA" id="ARBA00022857"/>
    </source>
</evidence>
<dbReference type="PROSITE" id="PS00470">
    <property type="entry name" value="IDH_IMDH"/>
    <property type="match status" value="1"/>
</dbReference>
<dbReference type="EMBL" id="HG002370">
    <property type="protein sequence ID" value="CDF41399.1"/>
    <property type="molecule type" value="Genomic_DNA"/>
</dbReference>
<reference evidence="15" key="1">
    <citation type="journal article" date="2013" name="Proc. Natl. Acad. Sci. U.S.A.">
        <title>Genome structure and metabolic features in the red seaweed Chondrus crispus shed light on evolution of the Archaeplastida.</title>
        <authorList>
            <person name="Collen J."/>
            <person name="Porcel B."/>
            <person name="Carre W."/>
            <person name="Ball S.G."/>
            <person name="Chaparro C."/>
            <person name="Tonon T."/>
            <person name="Barbeyron T."/>
            <person name="Michel G."/>
            <person name="Noel B."/>
            <person name="Valentin K."/>
            <person name="Elias M."/>
            <person name="Artiguenave F."/>
            <person name="Arun A."/>
            <person name="Aury J.M."/>
            <person name="Barbosa-Neto J.F."/>
            <person name="Bothwell J.H."/>
            <person name="Bouget F.Y."/>
            <person name="Brillet L."/>
            <person name="Cabello-Hurtado F."/>
            <person name="Capella-Gutierrez S."/>
            <person name="Charrier B."/>
            <person name="Cladiere L."/>
            <person name="Cock J.M."/>
            <person name="Coelho S.M."/>
            <person name="Colleoni C."/>
            <person name="Czjzek M."/>
            <person name="Da Silva C."/>
            <person name="Delage L."/>
            <person name="Denoeud F."/>
            <person name="Deschamps P."/>
            <person name="Dittami S.M."/>
            <person name="Gabaldon T."/>
            <person name="Gachon C.M."/>
            <person name="Groisillier A."/>
            <person name="Herve C."/>
            <person name="Jabbari K."/>
            <person name="Katinka M."/>
            <person name="Kloareg B."/>
            <person name="Kowalczyk N."/>
            <person name="Labadie K."/>
            <person name="Leblanc C."/>
            <person name="Lopez P.J."/>
            <person name="McLachlan D.H."/>
            <person name="Meslet-Cladiere L."/>
            <person name="Moustafa A."/>
            <person name="Nehr Z."/>
            <person name="Nyvall Collen P."/>
            <person name="Panaud O."/>
            <person name="Partensky F."/>
            <person name="Poulain J."/>
            <person name="Rensing S.A."/>
            <person name="Rousvoal S."/>
            <person name="Samson G."/>
            <person name="Symeonidi A."/>
            <person name="Weissenbach J."/>
            <person name="Zambounis A."/>
            <person name="Wincker P."/>
            <person name="Boyen C."/>
        </authorList>
    </citation>
    <scope>NUCLEOTIDE SEQUENCE [LARGE SCALE GENOMIC DNA]</scope>
    <source>
        <strain evidence="15">cv. Stackhouse</strain>
    </source>
</reference>
<dbReference type="GO" id="GO:0051287">
    <property type="term" value="F:NAD binding"/>
    <property type="evidence" value="ECO:0007669"/>
    <property type="project" value="InterPro"/>
</dbReference>
<protein>
    <recommendedName>
        <fullName evidence="9">Isocitrate dehydrogenase [NADP]</fullName>
        <ecNumber evidence="9">1.1.1.42</ecNumber>
    </recommendedName>
</protein>
<accession>R7QTF1</accession>
<dbReference type="GO" id="GO:0006739">
    <property type="term" value="P:NADP+ metabolic process"/>
    <property type="evidence" value="ECO:0007669"/>
    <property type="project" value="TreeGrafter"/>
</dbReference>
<evidence type="ECO:0000256" key="5">
    <source>
        <dbReference type="ARBA" id="ARBA00022842"/>
    </source>
</evidence>
<feature type="binding site" evidence="12">
    <location>
        <position position="310"/>
    </location>
    <ligand>
        <name>Mn(2+)</name>
        <dbReference type="ChEBI" id="CHEBI:29035"/>
    </ligand>
</feature>
<feature type="binding site" evidence="11">
    <location>
        <begin position="137"/>
        <end position="143"/>
    </location>
    <ligand>
        <name>D-threo-isocitrate</name>
        <dbReference type="ChEBI" id="CHEBI:15562"/>
    </ligand>
</feature>
<comment type="similarity">
    <text evidence="2 9">Belongs to the isocitrate and isopropylmalate dehydrogenases family.</text>
</comment>
<dbReference type="Pfam" id="PF00180">
    <property type="entry name" value="Iso_dh"/>
    <property type="match status" value="1"/>
</dbReference>
<feature type="site" description="Critical for catalysis" evidence="10">
    <location>
        <position position="254"/>
    </location>
</feature>
<evidence type="ECO:0000256" key="7">
    <source>
        <dbReference type="ARBA" id="ARBA00023002"/>
    </source>
</evidence>
<dbReference type="OMA" id="EYPVYNF"/>
<evidence type="ECO:0000256" key="11">
    <source>
        <dbReference type="PIRSR" id="PIRSR000108-2"/>
    </source>
</evidence>
<dbReference type="KEGG" id="ccp:CHC_T00009580001"/>
<keyword evidence="3 9" id="KW-0816">Tricarboxylic acid cycle</keyword>
<dbReference type="GeneID" id="17319405"/>
<dbReference type="PANTHER" id="PTHR11822">
    <property type="entry name" value="NADP-SPECIFIC ISOCITRATE DEHYDROGENASE"/>
    <property type="match status" value="1"/>
</dbReference>
<comment type="cofactor">
    <cofactor evidence="1">
        <name>Mn(2+)</name>
        <dbReference type="ChEBI" id="CHEBI:29035"/>
    </cofactor>
</comment>
<dbReference type="InterPro" id="IPR024084">
    <property type="entry name" value="IsoPropMal-DH-like_dom"/>
</dbReference>
<feature type="binding site" evidence="11">
    <location>
        <position position="120"/>
    </location>
    <ligand>
        <name>D-threo-isocitrate</name>
        <dbReference type="ChEBI" id="CHEBI:15562"/>
    </ligand>
</feature>
<evidence type="ECO:0000256" key="10">
    <source>
        <dbReference type="PIRSR" id="PIRSR000108-1"/>
    </source>
</evidence>
<organism evidence="14 15">
    <name type="scientific">Chondrus crispus</name>
    <name type="common">Carrageen Irish moss</name>
    <name type="synonym">Polymorpha crispa</name>
    <dbReference type="NCBI Taxonomy" id="2769"/>
    <lineage>
        <taxon>Eukaryota</taxon>
        <taxon>Rhodophyta</taxon>
        <taxon>Florideophyceae</taxon>
        <taxon>Rhodymeniophycidae</taxon>
        <taxon>Gigartinales</taxon>
        <taxon>Gigartinaceae</taxon>
        <taxon>Chondrus</taxon>
    </lineage>
</organism>
<feature type="binding site" evidence="12">
    <location>
        <position position="287"/>
    </location>
    <ligand>
        <name>Mn(2+)</name>
        <dbReference type="ChEBI" id="CHEBI:29035"/>
    </ligand>
</feature>
<keyword evidence="6 9" id="KW-0521">NADP</keyword>
<keyword evidence="15" id="KW-1185">Reference proteome</keyword>
<evidence type="ECO:0000256" key="9">
    <source>
        <dbReference type="PIRNR" id="PIRNR000108"/>
    </source>
</evidence>
<keyword evidence="7 9" id="KW-0560">Oxidoreductase</keyword>
<dbReference type="OrthoDB" id="248923at2759"/>
<dbReference type="SMART" id="SM01329">
    <property type="entry name" value="Iso_dh"/>
    <property type="match status" value="1"/>
</dbReference>
<dbReference type="SUPFAM" id="SSF53659">
    <property type="entry name" value="Isocitrate/Isopropylmalate dehydrogenase-like"/>
    <property type="match status" value="1"/>
</dbReference>
<dbReference type="GO" id="GO:0006102">
    <property type="term" value="P:isocitrate metabolic process"/>
    <property type="evidence" value="ECO:0007669"/>
    <property type="project" value="InterPro"/>
</dbReference>
<comment type="cofactor">
    <cofactor evidence="9 12">
        <name>Mg(2+)</name>
        <dbReference type="ChEBI" id="CHEBI:18420"/>
    </cofactor>
    <cofactor evidence="9 12">
        <name>Mn(2+)</name>
        <dbReference type="ChEBI" id="CHEBI:29035"/>
    </cofactor>
    <text evidence="9 12">Binds 1 Mg(2+) or Mn(2+) ion per subunit.</text>
</comment>
<dbReference type="AlphaFoldDB" id="R7QTF1"/>
<dbReference type="GO" id="GO:0005739">
    <property type="term" value="C:mitochondrion"/>
    <property type="evidence" value="ECO:0007669"/>
    <property type="project" value="TreeGrafter"/>
</dbReference>
<evidence type="ECO:0000256" key="12">
    <source>
        <dbReference type="PIRSR" id="PIRSR000108-3"/>
    </source>
</evidence>
<evidence type="ECO:0000256" key="4">
    <source>
        <dbReference type="ARBA" id="ARBA00022723"/>
    </source>
</evidence>
<dbReference type="STRING" id="2769.R7QTF1"/>
<keyword evidence="5 9" id="KW-0460">Magnesium</keyword>
<sequence length="452" mass="50115">MEYLTQPIKCLSPLHLDLVVPISPFVFKMLRQGAGIVRRGMSTASKVRVKNPVVSLDGDEMTRMIWRSIQDKLILPYLDLDIIEYDLGIESRDATDDQITVDAAHAILEHNVGIKCAGITPDEARVKEFGLKKMYKSPNGTIRTILNGTVFREPILCNNIPRLIPAWNKPIIIARHAFGDQYKSTDMVIDRPGTMKMTFQPRDGGESVEHVVHEFESPGVGLSMFNTDESIYGFAKSSFAYAQMRNVPVILSTKNTILKQYDGKFKDIFAEVAKDYPSVPYEHRLIDDFVAYMVKSDGGYLAALKNYDGDVISDISAQGFGSLGLMTSTLLCPHDNGKTIETEAAHGTVTRHFRQHQAGKETSTNPIASIFAWTRGLAHRGKLDGTPGVVQFAEDLEKACIDTVESGIMTKDLAICVHGQAGTARDKWVTTTEYMNAVVERYETIESVAGVE</sequence>
<dbReference type="RefSeq" id="XP_005711693.1">
    <property type="nucleotide sequence ID" value="XM_005711636.1"/>
</dbReference>
<dbReference type="InterPro" id="IPR019818">
    <property type="entry name" value="IsoCit/isopropylmalate_DH_CS"/>
</dbReference>
<feature type="binding site" evidence="11">
    <location>
        <position position="152"/>
    </location>
    <ligand>
        <name>D-threo-isocitrate</name>
        <dbReference type="ChEBI" id="CHEBI:15562"/>
    </ligand>
</feature>
<evidence type="ECO:0000313" key="15">
    <source>
        <dbReference type="Proteomes" id="UP000012073"/>
    </source>
</evidence>
<feature type="site" description="Critical for catalysis" evidence="10">
    <location>
        <position position="182"/>
    </location>
</feature>
<keyword evidence="8 9" id="KW-0464">Manganese</keyword>
<dbReference type="GO" id="GO:0004450">
    <property type="term" value="F:isocitrate dehydrogenase (NADP+) activity"/>
    <property type="evidence" value="ECO:0007669"/>
    <property type="project" value="UniProtKB-EC"/>
</dbReference>
<dbReference type="PIRSF" id="PIRSF000108">
    <property type="entry name" value="IDH_NADP"/>
    <property type="match status" value="1"/>
</dbReference>
<dbReference type="Gramene" id="CDF41399">
    <property type="protein sequence ID" value="CDF41399"/>
    <property type="gene ID" value="CHC_T00009580001"/>
</dbReference>
<proteinExistence type="inferred from homology"/>
<dbReference type="GO" id="GO:0000287">
    <property type="term" value="F:magnesium ion binding"/>
    <property type="evidence" value="ECO:0007669"/>
    <property type="project" value="InterPro"/>
</dbReference>
<dbReference type="EC" id="1.1.1.42" evidence="9"/>
<name>R7QTF1_CHOCR</name>
<evidence type="ECO:0000256" key="3">
    <source>
        <dbReference type="ARBA" id="ARBA00022532"/>
    </source>
</evidence>
<dbReference type="InterPro" id="IPR004790">
    <property type="entry name" value="Isocitrate_DH_NADP"/>
</dbReference>
<evidence type="ECO:0000313" key="14">
    <source>
        <dbReference type="EMBL" id="CDF41399.1"/>
    </source>
</evidence>
<comment type="catalytic activity">
    <reaction evidence="9">
        <text>D-threo-isocitrate + NADP(+) = 2-oxoglutarate + CO2 + NADPH</text>
        <dbReference type="Rhea" id="RHEA:19629"/>
        <dbReference type="ChEBI" id="CHEBI:15562"/>
        <dbReference type="ChEBI" id="CHEBI:16526"/>
        <dbReference type="ChEBI" id="CHEBI:16810"/>
        <dbReference type="ChEBI" id="CHEBI:57783"/>
        <dbReference type="ChEBI" id="CHEBI:58349"/>
        <dbReference type="EC" id="1.1.1.42"/>
    </reaction>
</comment>
<evidence type="ECO:0000256" key="8">
    <source>
        <dbReference type="ARBA" id="ARBA00023211"/>
    </source>
</evidence>
<evidence type="ECO:0000256" key="1">
    <source>
        <dbReference type="ARBA" id="ARBA00001936"/>
    </source>
</evidence>